<name>A0A6G1K2Q8_9PLEO</name>
<reference evidence="1" key="1">
    <citation type="journal article" date="2020" name="Stud. Mycol.">
        <title>101 Dothideomycetes genomes: a test case for predicting lifestyles and emergence of pathogens.</title>
        <authorList>
            <person name="Haridas S."/>
            <person name="Albert R."/>
            <person name="Binder M."/>
            <person name="Bloem J."/>
            <person name="Labutti K."/>
            <person name="Salamov A."/>
            <person name="Andreopoulos B."/>
            <person name="Baker S."/>
            <person name="Barry K."/>
            <person name="Bills G."/>
            <person name="Bluhm B."/>
            <person name="Cannon C."/>
            <person name="Castanera R."/>
            <person name="Culley D."/>
            <person name="Daum C."/>
            <person name="Ezra D."/>
            <person name="Gonzalez J."/>
            <person name="Henrissat B."/>
            <person name="Kuo A."/>
            <person name="Liang C."/>
            <person name="Lipzen A."/>
            <person name="Lutzoni F."/>
            <person name="Magnuson J."/>
            <person name="Mondo S."/>
            <person name="Nolan M."/>
            <person name="Ohm R."/>
            <person name="Pangilinan J."/>
            <person name="Park H.-J."/>
            <person name="Ramirez L."/>
            <person name="Alfaro M."/>
            <person name="Sun H."/>
            <person name="Tritt A."/>
            <person name="Yoshinaga Y."/>
            <person name="Zwiers L.-H."/>
            <person name="Turgeon B."/>
            <person name="Goodwin S."/>
            <person name="Spatafora J."/>
            <person name="Crous P."/>
            <person name="Grigoriev I."/>
        </authorList>
    </citation>
    <scope>NUCLEOTIDE SEQUENCE</scope>
    <source>
        <strain evidence="1">CBS 279.74</strain>
    </source>
</reference>
<proteinExistence type="predicted"/>
<organism evidence="1 2">
    <name type="scientific">Pleomassaria siparia CBS 279.74</name>
    <dbReference type="NCBI Taxonomy" id="1314801"/>
    <lineage>
        <taxon>Eukaryota</taxon>
        <taxon>Fungi</taxon>
        <taxon>Dikarya</taxon>
        <taxon>Ascomycota</taxon>
        <taxon>Pezizomycotina</taxon>
        <taxon>Dothideomycetes</taxon>
        <taxon>Pleosporomycetidae</taxon>
        <taxon>Pleosporales</taxon>
        <taxon>Pleomassariaceae</taxon>
        <taxon>Pleomassaria</taxon>
    </lineage>
</organism>
<evidence type="ECO:0000313" key="2">
    <source>
        <dbReference type="Proteomes" id="UP000799428"/>
    </source>
</evidence>
<evidence type="ECO:0000313" key="1">
    <source>
        <dbReference type="EMBL" id="KAF2706893.1"/>
    </source>
</evidence>
<dbReference type="EMBL" id="MU005775">
    <property type="protein sequence ID" value="KAF2706893.1"/>
    <property type="molecule type" value="Genomic_DNA"/>
</dbReference>
<dbReference type="AlphaFoldDB" id="A0A6G1K2Q8"/>
<dbReference type="Proteomes" id="UP000799428">
    <property type="component" value="Unassembled WGS sequence"/>
</dbReference>
<gene>
    <name evidence="1" type="ORF">K504DRAFT_459323</name>
</gene>
<sequence>MQSMEVEHSLICLFAHRSVARLFICGGGGGGGADGADYSRICDRDNYVRLYNTAATSRTPAD</sequence>
<keyword evidence="2" id="KW-1185">Reference proteome</keyword>
<accession>A0A6G1K2Q8</accession>
<protein>
    <submittedName>
        <fullName evidence="1">Uncharacterized protein</fullName>
    </submittedName>
</protein>